<sequence length="146" mass="15817">MSCPSIIGLSSEIGRGHPSYLDSVWTLLERGFPDPASRLSYWKAHDRSVRTSRLAWSAVASVYWIGGRGGTTTRLYNILRRRRGVPSRGGLAVGLLGKDVRAALRGFEGICLVAHPILAQIASTVSRTWFIHGEIAAPEECAVSGV</sequence>
<evidence type="ECO:0000313" key="2">
    <source>
        <dbReference type="Proteomes" id="UP000051717"/>
    </source>
</evidence>
<protein>
    <submittedName>
        <fullName evidence="1">Uncharacterized protein</fullName>
    </submittedName>
</protein>
<gene>
    <name evidence="1" type="ORF">AMJ82_10300</name>
</gene>
<evidence type="ECO:0000313" key="1">
    <source>
        <dbReference type="EMBL" id="KPK67612.1"/>
    </source>
</evidence>
<dbReference type="EMBL" id="LJUI01000117">
    <property type="protein sequence ID" value="KPK67612.1"/>
    <property type="molecule type" value="Genomic_DNA"/>
</dbReference>
<reference evidence="1 2" key="1">
    <citation type="journal article" date="2015" name="Microbiome">
        <title>Genomic resolution of linkages in carbon, nitrogen, and sulfur cycling among widespread estuary sediment bacteria.</title>
        <authorList>
            <person name="Baker B.J."/>
            <person name="Lazar C.S."/>
            <person name="Teske A.P."/>
            <person name="Dick G.J."/>
        </authorList>
    </citation>
    <scope>NUCLEOTIDE SEQUENCE [LARGE SCALE GENOMIC DNA]</scope>
    <source>
        <strain evidence="1">SM23_40</strain>
    </source>
</reference>
<accession>A0A0S8G6S5</accession>
<comment type="caution">
    <text evidence="1">The sequence shown here is derived from an EMBL/GenBank/DDBJ whole genome shotgun (WGS) entry which is preliminary data.</text>
</comment>
<name>A0A0S8G6S5_UNCT6</name>
<feature type="non-terminal residue" evidence="1">
    <location>
        <position position="146"/>
    </location>
</feature>
<dbReference type="AlphaFoldDB" id="A0A0S8G6S5"/>
<dbReference type="Proteomes" id="UP000051717">
    <property type="component" value="Unassembled WGS sequence"/>
</dbReference>
<organism evidence="1 2">
    <name type="scientific">candidate division TA06 bacterium SM23_40</name>
    <dbReference type="NCBI Taxonomy" id="1703774"/>
    <lineage>
        <taxon>Bacteria</taxon>
        <taxon>Bacteria division TA06</taxon>
    </lineage>
</organism>
<proteinExistence type="predicted"/>